<keyword evidence="2" id="KW-1185">Reference proteome</keyword>
<organism evidence="1 2">
    <name type="scientific">Magallana gigas</name>
    <name type="common">Pacific oyster</name>
    <name type="synonym">Crassostrea gigas</name>
    <dbReference type="NCBI Taxonomy" id="29159"/>
    <lineage>
        <taxon>Eukaryota</taxon>
        <taxon>Metazoa</taxon>
        <taxon>Spiralia</taxon>
        <taxon>Lophotrochozoa</taxon>
        <taxon>Mollusca</taxon>
        <taxon>Bivalvia</taxon>
        <taxon>Autobranchia</taxon>
        <taxon>Pteriomorphia</taxon>
        <taxon>Ostreida</taxon>
        <taxon>Ostreoidea</taxon>
        <taxon>Ostreidae</taxon>
        <taxon>Magallana</taxon>
    </lineage>
</organism>
<name>A0A8W8MTA2_MAGGI</name>
<dbReference type="InterPro" id="IPR001299">
    <property type="entry name" value="Ependymin"/>
</dbReference>
<evidence type="ECO:0000313" key="1">
    <source>
        <dbReference type="EnsemblMetazoa" id="G3496.9:cds"/>
    </source>
</evidence>
<dbReference type="PANTHER" id="PTHR10697:SF1">
    <property type="entry name" value="MAMMALIAN EPENDYMIN-RELATED PROTEIN 1"/>
    <property type="match status" value="1"/>
</dbReference>
<protein>
    <submittedName>
        <fullName evidence="1">Uncharacterized protein</fullName>
    </submittedName>
</protein>
<dbReference type="GO" id="GO:0007160">
    <property type="term" value="P:cell-matrix adhesion"/>
    <property type="evidence" value="ECO:0007669"/>
    <property type="project" value="InterPro"/>
</dbReference>
<dbReference type="AlphaFoldDB" id="A0A8W8MTA2"/>
<reference evidence="1" key="1">
    <citation type="submission" date="2022-08" db="UniProtKB">
        <authorList>
            <consortium name="EnsemblMetazoa"/>
        </authorList>
    </citation>
    <scope>IDENTIFICATION</scope>
    <source>
        <strain evidence="1">05x7-T-G4-1.051#20</strain>
    </source>
</reference>
<dbReference type="PANTHER" id="PTHR10697">
    <property type="entry name" value="MAMMALIAN EPENDYMIN-RELATED PROTEIN 1"/>
    <property type="match status" value="1"/>
</dbReference>
<accession>A0A8W8MTA2</accession>
<dbReference type="GO" id="GO:0005509">
    <property type="term" value="F:calcium ion binding"/>
    <property type="evidence" value="ECO:0007669"/>
    <property type="project" value="InterPro"/>
</dbReference>
<dbReference type="EnsemblMetazoa" id="G3496.9">
    <property type="protein sequence ID" value="G3496.9:cds"/>
    <property type="gene ID" value="G3496"/>
</dbReference>
<sequence length="157" mass="17561">MQNRVLLYFDYPTERSRTETRITLPGGGHLLHTEIADFAKHRVFKIDGDHCVESHMNATIQDRCISVDAQLVSTGYVGSPKNPLNIQTWRFSIPGTDIINYRMLTEISPGTCLPVLQAEHGFLNGAYSAMTYIISDVHIDHAPAALFDPPTHTCHKV</sequence>
<proteinExistence type="predicted"/>
<dbReference type="Proteomes" id="UP000005408">
    <property type="component" value="Unassembled WGS sequence"/>
</dbReference>
<dbReference type="GO" id="GO:0005576">
    <property type="term" value="C:extracellular region"/>
    <property type="evidence" value="ECO:0007669"/>
    <property type="project" value="InterPro"/>
</dbReference>
<dbReference type="GO" id="GO:0005764">
    <property type="term" value="C:lysosome"/>
    <property type="evidence" value="ECO:0007669"/>
    <property type="project" value="TreeGrafter"/>
</dbReference>
<evidence type="ECO:0000313" key="2">
    <source>
        <dbReference type="Proteomes" id="UP000005408"/>
    </source>
</evidence>